<protein>
    <recommendedName>
        <fullName evidence="2">DUF8108 domain-containing protein</fullName>
    </recommendedName>
</protein>
<dbReference type="Pfam" id="PF26413">
    <property type="entry name" value="DUF8108"/>
    <property type="match status" value="1"/>
</dbReference>
<dbReference type="Proteomes" id="UP000011513">
    <property type="component" value="Unassembled WGS sequence"/>
</dbReference>
<comment type="caution">
    <text evidence="3">The sequence shown here is derived from an EMBL/GenBank/DDBJ whole genome shotgun (WGS) entry which is preliminary data.</text>
</comment>
<evidence type="ECO:0000259" key="2">
    <source>
        <dbReference type="Pfam" id="PF26413"/>
    </source>
</evidence>
<evidence type="ECO:0000313" key="4">
    <source>
        <dbReference type="Proteomes" id="UP000011513"/>
    </source>
</evidence>
<feature type="transmembrane region" description="Helical" evidence="1">
    <location>
        <begin position="44"/>
        <end position="71"/>
    </location>
</feature>
<dbReference type="eggNOG" id="arCOG06375">
    <property type="taxonomic scope" value="Archaea"/>
</dbReference>
<dbReference type="InParanoid" id="M0CV70"/>
<evidence type="ECO:0000256" key="1">
    <source>
        <dbReference type="SAM" id="Phobius"/>
    </source>
</evidence>
<dbReference type="InterPro" id="IPR058421">
    <property type="entry name" value="DUF8108_C"/>
</dbReference>
<dbReference type="EMBL" id="AOIV01000041">
    <property type="protein sequence ID" value="ELZ27146.1"/>
    <property type="molecule type" value="Genomic_DNA"/>
</dbReference>
<gene>
    <name evidence="3" type="ORF">C474_17399</name>
</gene>
<accession>M0CV70</accession>
<reference evidence="3 4" key="1">
    <citation type="journal article" date="2014" name="PLoS Genet.">
        <title>Phylogenetically driven sequencing of extremely halophilic archaea reveals strategies for static and dynamic osmo-response.</title>
        <authorList>
            <person name="Becker E.A."/>
            <person name="Seitzer P.M."/>
            <person name="Tritt A."/>
            <person name="Larsen D."/>
            <person name="Krusor M."/>
            <person name="Yao A.I."/>
            <person name="Wu D."/>
            <person name="Madern D."/>
            <person name="Eisen J.A."/>
            <person name="Darling A.E."/>
            <person name="Facciotti M.T."/>
        </authorList>
    </citation>
    <scope>NUCLEOTIDE SEQUENCE [LARGE SCALE GENOMIC DNA]</scope>
    <source>
        <strain evidence="3 4">JCM 14848</strain>
    </source>
</reference>
<organism evidence="3 4">
    <name type="scientific">Halogeometricum pallidum JCM 14848</name>
    <dbReference type="NCBI Taxonomy" id="1227487"/>
    <lineage>
        <taxon>Archaea</taxon>
        <taxon>Methanobacteriati</taxon>
        <taxon>Methanobacteriota</taxon>
        <taxon>Stenosarchaea group</taxon>
        <taxon>Halobacteria</taxon>
        <taxon>Halobacteriales</taxon>
        <taxon>Haloferacaceae</taxon>
        <taxon>Halogeometricum</taxon>
    </lineage>
</organism>
<proteinExistence type="predicted"/>
<dbReference type="RefSeq" id="WP_008389060.1">
    <property type="nucleotide sequence ID" value="NZ_AOIV01000041.1"/>
</dbReference>
<keyword evidence="4" id="KW-1185">Reference proteome</keyword>
<keyword evidence="1" id="KW-0812">Transmembrane</keyword>
<name>M0CV70_HALPD</name>
<sequence length="156" mass="16011">MPPPTLLSGTLRRLTVAVSLLTSALFALLAGALAAGALGVPAGTALTAVVAALAFLPVFWLHCYAAGYVAYAPTEFGAVRRIETLSAQVTACTVCGDSDANGVCRRYGEQRVVAGVPLATTEEGENWYCGNCHAVEHGDGGSAPDATVDRALEETD</sequence>
<keyword evidence="1" id="KW-1133">Transmembrane helix</keyword>
<feature type="domain" description="DUF8108" evidence="2">
    <location>
        <begin position="70"/>
        <end position="133"/>
    </location>
</feature>
<dbReference type="OrthoDB" id="53394at2157"/>
<dbReference type="AlphaFoldDB" id="M0CV70"/>
<evidence type="ECO:0000313" key="3">
    <source>
        <dbReference type="EMBL" id="ELZ27146.1"/>
    </source>
</evidence>
<keyword evidence="1" id="KW-0472">Membrane</keyword>